<name>I3PCS2_9BURK</name>
<feature type="chain" id="PRO_5003678356" evidence="1">
    <location>
        <begin position="20"/>
        <end position="165"/>
    </location>
</feature>
<gene>
    <name evidence="2" type="ORF">var102</name>
</gene>
<keyword evidence="2" id="KW-0449">Lipoprotein</keyword>
<feature type="signal peptide" evidence="1">
    <location>
        <begin position="1"/>
        <end position="19"/>
    </location>
</feature>
<dbReference type="PROSITE" id="PS51257">
    <property type="entry name" value="PROKAR_LIPOPROTEIN"/>
    <property type="match status" value="1"/>
</dbReference>
<evidence type="ECO:0000256" key="1">
    <source>
        <dbReference type="SAM" id="SignalP"/>
    </source>
</evidence>
<keyword evidence="1" id="KW-0732">Signal</keyword>
<accession>I3PCS2</accession>
<sequence length="165" mass="17479">MKKLFAIALTALAVAGCVAPRPTVAVKTKFDPAEHAAYLAKGSTKVTGQAFLRQQGGGTVTCAGARAVLLPATAYFRESTDLLVKGSTVDNKDNKPGPAYSGLLRETRCDAQGNFEFEGVPAGRYIVMSEVSWVIASSRQGGLVRREVNVVEGGSNRFLLSDADR</sequence>
<proteinExistence type="predicted"/>
<organism evidence="2">
    <name type="scientific">Variovorax sp. HH01</name>
    <dbReference type="NCBI Taxonomy" id="1084736"/>
    <lineage>
        <taxon>Bacteria</taxon>
        <taxon>Pseudomonadati</taxon>
        <taxon>Pseudomonadota</taxon>
        <taxon>Betaproteobacteria</taxon>
        <taxon>Burkholderiales</taxon>
        <taxon>Comamonadaceae</taxon>
        <taxon>Variovorax</taxon>
    </lineage>
</organism>
<protein>
    <submittedName>
        <fullName evidence="2">Putative lipoprotein</fullName>
    </submittedName>
</protein>
<dbReference type="SUPFAM" id="SSF117074">
    <property type="entry name" value="Hypothetical protein PA1324"/>
    <property type="match status" value="1"/>
</dbReference>
<evidence type="ECO:0000313" key="2">
    <source>
        <dbReference type="EMBL" id="AER23979.1"/>
    </source>
</evidence>
<dbReference type="EMBL" id="JN646852">
    <property type="protein sequence ID" value="AER23979.1"/>
    <property type="molecule type" value="Genomic_DNA"/>
</dbReference>
<reference evidence="2" key="1">
    <citation type="submission" date="2011-09" db="EMBL/GenBank/DDBJ databases">
        <title>A novel amdA gene encoded by the newly isolated Variovorax sp. HH01 strain defines a novel class of cofactor-less aryl malonic acid decarboxylase.</title>
        <authorList>
            <person name="Horn S."/>
            <person name="Maimanakos J."/>
            <person name="Streit W.R."/>
        </authorList>
    </citation>
    <scope>NUCLEOTIDE SEQUENCE</scope>
    <source>
        <strain evidence="2">HH01</strain>
    </source>
</reference>
<dbReference type="AlphaFoldDB" id="I3PCS2"/>